<name>Q245L7_TETTS</name>
<dbReference type="Proteomes" id="UP000009168">
    <property type="component" value="Unassembled WGS sequence"/>
</dbReference>
<dbReference type="EMBL" id="GG662474">
    <property type="protein sequence ID" value="EAS03616.1"/>
    <property type="molecule type" value="Genomic_DNA"/>
</dbReference>
<evidence type="ECO:0000256" key="2">
    <source>
        <dbReference type="ARBA" id="ARBA00022803"/>
    </source>
</evidence>
<dbReference type="AlphaFoldDB" id="Q245L7"/>
<accession>Q245L7</accession>
<dbReference type="Gene3D" id="1.25.40.10">
    <property type="entry name" value="Tetratricopeptide repeat domain"/>
    <property type="match status" value="2"/>
</dbReference>
<dbReference type="RefSeq" id="XP_001023861.1">
    <property type="nucleotide sequence ID" value="XM_001023861.3"/>
</dbReference>
<dbReference type="KEGG" id="tet:TTHERM_00248310"/>
<organism evidence="3 4">
    <name type="scientific">Tetrahymena thermophila (strain SB210)</name>
    <dbReference type="NCBI Taxonomy" id="312017"/>
    <lineage>
        <taxon>Eukaryota</taxon>
        <taxon>Sar</taxon>
        <taxon>Alveolata</taxon>
        <taxon>Ciliophora</taxon>
        <taxon>Intramacronucleata</taxon>
        <taxon>Oligohymenophorea</taxon>
        <taxon>Hymenostomatida</taxon>
        <taxon>Tetrahymenina</taxon>
        <taxon>Tetrahymenidae</taxon>
        <taxon>Tetrahymena</taxon>
    </lineage>
</organism>
<keyword evidence="1" id="KW-0677">Repeat</keyword>
<dbReference type="OrthoDB" id="2335338at2759"/>
<dbReference type="InterPro" id="IPR019734">
    <property type="entry name" value="TPR_rpt"/>
</dbReference>
<evidence type="ECO:0000313" key="4">
    <source>
        <dbReference type="Proteomes" id="UP000009168"/>
    </source>
</evidence>
<dbReference type="InParanoid" id="Q245L7"/>
<keyword evidence="4" id="KW-1185">Reference proteome</keyword>
<dbReference type="InterPro" id="IPR051685">
    <property type="entry name" value="Ycf3/AcsC/BcsC/TPR_MFPF"/>
</dbReference>
<dbReference type="SUPFAM" id="SSF48452">
    <property type="entry name" value="TPR-like"/>
    <property type="match status" value="1"/>
</dbReference>
<gene>
    <name evidence="3" type="ORF">TTHERM_00248310</name>
</gene>
<protein>
    <submittedName>
        <fullName evidence="3">Tetratricopeptide repeat protein</fullName>
    </submittedName>
</protein>
<dbReference type="InterPro" id="IPR011990">
    <property type="entry name" value="TPR-like_helical_dom_sf"/>
</dbReference>
<dbReference type="GeneID" id="7844529"/>
<reference evidence="4" key="1">
    <citation type="journal article" date="2006" name="PLoS Biol.">
        <title>Macronuclear genome sequence of the ciliate Tetrahymena thermophila, a model eukaryote.</title>
        <authorList>
            <person name="Eisen J.A."/>
            <person name="Coyne R.S."/>
            <person name="Wu M."/>
            <person name="Wu D."/>
            <person name="Thiagarajan M."/>
            <person name="Wortman J.R."/>
            <person name="Badger J.H."/>
            <person name="Ren Q."/>
            <person name="Amedeo P."/>
            <person name="Jones K.M."/>
            <person name="Tallon L.J."/>
            <person name="Delcher A.L."/>
            <person name="Salzberg S.L."/>
            <person name="Silva J.C."/>
            <person name="Haas B.J."/>
            <person name="Majoros W.H."/>
            <person name="Farzad M."/>
            <person name="Carlton J.M."/>
            <person name="Smith R.K. Jr."/>
            <person name="Garg J."/>
            <person name="Pearlman R.E."/>
            <person name="Karrer K.M."/>
            <person name="Sun L."/>
            <person name="Manning G."/>
            <person name="Elde N.C."/>
            <person name="Turkewitz A.P."/>
            <person name="Asai D.J."/>
            <person name="Wilkes D.E."/>
            <person name="Wang Y."/>
            <person name="Cai H."/>
            <person name="Collins K."/>
            <person name="Stewart B.A."/>
            <person name="Lee S.R."/>
            <person name="Wilamowska K."/>
            <person name="Weinberg Z."/>
            <person name="Ruzzo W.L."/>
            <person name="Wloga D."/>
            <person name="Gaertig J."/>
            <person name="Frankel J."/>
            <person name="Tsao C.-C."/>
            <person name="Gorovsky M.A."/>
            <person name="Keeling P.J."/>
            <person name="Waller R.F."/>
            <person name="Patron N.J."/>
            <person name="Cherry J.M."/>
            <person name="Stover N.A."/>
            <person name="Krieger C.J."/>
            <person name="del Toro C."/>
            <person name="Ryder H.F."/>
            <person name="Williamson S.C."/>
            <person name="Barbeau R.A."/>
            <person name="Hamilton E.P."/>
            <person name="Orias E."/>
        </authorList>
    </citation>
    <scope>NUCLEOTIDE SEQUENCE [LARGE SCALE GENOMIC DNA]</scope>
    <source>
        <strain evidence="4">SB210</strain>
    </source>
</reference>
<dbReference type="HOGENOM" id="CLU_059672_0_0_1"/>
<dbReference type="SMART" id="SM00028">
    <property type="entry name" value="TPR"/>
    <property type="match status" value="5"/>
</dbReference>
<evidence type="ECO:0000256" key="1">
    <source>
        <dbReference type="ARBA" id="ARBA00022737"/>
    </source>
</evidence>
<dbReference type="STRING" id="312017.Q245L7"/>
<dbReference type="Pfam" id="PF13181">
    <property type="entry name" value="TPR_8"/>
    <property type="match status" value="1"/>
</dbReference>
<proteinExistence type="predicted"/>
<dbReference type="PANTHER" id="PTHR44943">
    <property type="entry name" value="CELLULOSE SYNTHASE OPERON PROTEIN C"/>
    <property type="match status" value="1"/>
</dbReference>
<keyword evidence="2" id="KW-0802">TPR repeat</keyword>
<evidence type="ECO:0000313" key="3">
    <source>
        <dbReference type="EMBL" id="EAS03616.1"/>
    </source>
</evidence>
<sequence length="375" mass="44698">MITHNQIKYNFFANKQVFSFYKELQEIEQEIKDQLKENQQDIRSLAILSQIEYKFKQNKQQGLQLIKQILQLSPQDLDARIDLILIQIEFRVGIKEDQLKLLKECFQLDSLYWRNFYVAGILYNSMLDEQQSRSILEEGLSHNPNNQWILSYLTQICSDKPSMNEITKEYLNQILKSDTYDSDILRYISYIYGSLKNEKESLFFLEQSLKLNPKSPQTLNNIGQLIRASMKDNIKCIEQCQKAIEINPKIVNAYYNMGLAYQNEQQHDKSLECYKNSIVGKKLKTPYQKLYALLKQQKKYQEAEFYIQKGMQLHPNEITIAYYYFDYLQKYSEFNNLRDNESFNEASNICLKLSKQEQNKYLYPYLTKVSNQQFF</sequence>
<dbReference type="PANTHER" id="PTHR44943:SF4">
    <property type="entry name" value="TPR REPEAT-CONTAINING PROTEIN MJ0798"/>
    <property type="match status" value="1"/>
</dbReference>
<dbReference type="Pfam" id="PF13431">
    <property type="entry name" value="TPR_17"/>
    <property type="match status" value="1"/>
</dbReference>